<feature type="compositionally biased region" description="Basic and acidic residues" evidence="1">
    <location>
        <begin position="390"/>
        <end position="401"/>
    </location>
</feature>
<protein>
    <submittedName>
        <fullName evidence="2">Uncharacterized protein</fullName>
    </submittedName>
</protein>
<dbReference type="Proteomes" id="UP000230423">
    <property type="component" value="Unassembled WGS sequence"/>
</dbReference>
<organism evidence="2 3">
    <name type="scientific">Teladorsagia circumcincta</name>
    <name type="common">Brown stomach worm</name>
    <name type="synonym">Ostertagia circumcincta</name>
    <dbReference type="NCBI Taxonomy" id="45464"/>
    <lineage>
        <taxon>Eukaryota</taxon>
        <taxon>Metazoa</taxon>
        <taxon>Ecdysozoa</taxon>
        <taxon>Nematoda</taxon>
        <taxon>Chromadorea</taxon>
        <taxon>Rhabditida</taxon>
        <taxon>Rhabditina</taxon>
        <taxon>Rhabditomorpha</taxon>
        <taxon>Strongyloidea</taxon>
        <taxon>Trichostrongylidae</taxon>
        <taxon>Teladorsagia</taxon>
    </lineage>
</organism>
<name>A0A2G9UHW5_TELCI</name>
<gene>
    <name evidence="2" type="ORF">TELCIR_08317</name>
</gene>
<feature type="compositionally biased region" description="Basic and acidic residues" evidence="1">
    <location>
        <begin position="234"/>
        <end position="273"/>
    </location>
</feature>
<sequence>MDTQSPPPKQVVYETVQPRRDGRKEIILLEPVQLRDQSPDSLHDDYSLYRMEEYVDASSDIYTREKEPVYYTVEKSEKEQDSRDIIEKEEKIVEECLSPAKEIEEYSFSFFRATPTPFEVCSYRPPAGVGDATSEEVLVERASTGERPPMPCPRCESEEVIKSETPLLDRTIYYEREVVQGEKTPERGSRQPSRQTLDVDEEIAHANRKVDSKLQEYAAPPPRSPQPSIQSSVQERRVEERRSLEEKMSSKKEHITKSERFLEAPKAHSEKRGSFAAAEAGDAQRSRDSSFEHKKYERTAYGTPGVLLQRRVLLPEVASTRRPLEFSCHGLDYRQVTGVVTIARKRREHEKSLMQERKTVRDVPIYTLAPPRRDEPPPRRSPTQKAPPSSRKDVCGERRPPITEIITTERFERIERIRRRYPVTPV</sequence>
<accession>A0A2G9UHW5</accession>
<proteinExistence type="predicted"/>
<evidence type="ECO:0000313" key="2">
    <source>
        <dbReference type="EMBL" id="PIO69847.1"/>
    </source>
</evidence>
<feature type="compositionally biased region" description="Basic and acidic residues" evidence="1">
    <location>
        <begin position="202"/>
        <end position="214"/>
    </location>
</feature>
<feature type="compositionally biased region" description="Basic and acidic residues" evidence="1">
    <location>
        <begin position="350"/>
        <end position="361"/>
    </location>
</feature>
<feature type="compositionally biased region" description="Basic and acidic residues" evidence="1">
    <location>
        <begin position="173"/>
        <end position="189"/>
    </location>
</feature>
<dbReference type="OrthoDB" id="5855264at2759"/>
<evidence type="ECO:0000256" key="1">
    <source>
        <dbReference type="SAM" id="MobiDB-lite"/>
    </source>
</evidence>
<feature type="region of interest" description="Disordered" evidence="1">
    <location>
        <begin position="173"/>
        <end position="297"/>
    </location>
</feature>
<dbReference type="EMBL" id="KZ346494">
    <property type="protein sequence ID" value="PIO69847.1"/>
    <property type="molecule type" value="Genomic_DNA"/>
</dbReference>
<feature type="compositionally biased region" description="Basic and acidic residues" evidence="1">
    <location>
        <begin position="282"/>
        <end position="297"/>
    </location>
</feature>
<dbReference type="AlphaFoldDB" id="A0A2G9UHW5"/>
<evidence type="ECO:0000313" key="3">
    <source>
        <dbReference type="Proteomes" id="UP000230423"/>
    </source>
</evidence>
<reference evidence="2 3" key="1">
    <citation type="submission" date="2015-09" db="EMBL/GenBank/DDBJ databases">
        <title>Draft genome of the parasitic nematode Teladorsagia circumcincta isolate WARC Sus (inbred).</title>
        <authorList>
            <person name="Mitreva M."/>
        </authorList>
    </citation>
    <scope>NUCLEOTIDE SEQUENCE [LARGE SCALE GENOMIC DNA]</scope>
    <source>
        <strain evidence="2 3">S</strain>
    </source>
</reference>
<feature type="region of interest" description="Disordered" evidence="1">
    <location>
        <begin position="350"/>
        <end position="401"/>
    </location>
</feature>
<keyword evidence="3" id="KW-1185">Reference proteome</keyword>